<dbReference type="InterPro" id="IPR008794">
    <property type="entry name" value="Pro_racemase_fam"/>
</dbReference>
<keyword evidence="3" id="KW-1185">Reference proteome</keyword>
<dbReference type="SFLD" id="SFLDS00028">
    <property type="entry name" value="Proline_Racemase"/>
    <property type="match status" value="1"/>
</dbReference>
<evidence type="ECO:0000313" key="3">
    <source>
        <dbReference type="Proteomes" id="UP000323257"/>
    </source>
</evidence>
<dbReference type="SUPFAM" id="SSF54506">
    <property type="entry name" value="Diaminopimelate epimerase-like"/>
    <property type="match status" value="1"/>
</dbReference>
<dbReference type="EMBL" id="VNHS01000001">
    <property type="protein sequence ID" value="TYP78906.1"/>
    <property type="molecule type" value="Genomic_DNA"/>
</dbReference>
<dbReference type="PIRSF" id="PIRSF029792">
    <property type="entry name" value="Pro_racemase"/>
    <property type="match status" value="1"/>
</dbReference>
<dbReference type="Proteomes" id="UP000323257">
    <property type="component" value="Unassembled WGS sequence"/>
</dbReference>
<dbReference type="OrthoDB" id="181267at2"/>
<comment type="similarity">
    <text evidence="1">Belongs to the proline racemase family.</text>
</comment>
<proteinExistence type="inferred from homology"/>
<dbReference type="RefSeq" id="WP_148927037.1">
    <property type="nucleotide sequence ID" value="NZ_VNHS01000001.1"/>
</dbReference>
<reference evidence="2 3" key="1">
    <citation type="submission" date="2019-07" db="EMBL/GenBank/DDBJ databases">
        <title>Genomic Encyclopedia of Type Strains, Phase III (KMG-III): the genomes of soil and plant-associated and newly described type strains.</title>
        <authorList>
            <person name="Whitman W."/>
        </authorList>
    </citation>
    <scope>NUCLEOTIDE SEQUENCE [LARGE SCALE GENOMIC DNA]</scope>
    <source>
        <strain evidence="2 3">BL24</strain>
    </source>
</reference>
<dbReference type="Pfam" id="PF05544">
    <property type="entry name" value="Pro_racemase"/>
    <property type="match status" value="1"/>
</dbReference>
<name>A0A5S5CGK0_9BACL</name>
<gene>
    <name evidence="2" type="ORF">BCM02_10121</name>
</gene>
<organism evidence="2 3">
    <name type="scientific">Paenibacillus methanolicus</name>
    <dbReference type="NCBI Taxonomy" id="582686"/>
    <lineage>
        <taxon>Bacteria</taxon>
        <taxon>Bacillati</taxon>
        <taxon>Bacillota</taxon>
        <taxon>Bacilli</taxon>
        <taxon>Bacillales</taxon>
        <taxon>Paenibacillaceae</taxon>
        <taxon>Paenibacillus</taxon>
    </lineage>
</organism>
<dbReference type="PANTHER" id="PTHR33442">
    <property type="entry name" value="TRANS-3-HYDROXY-L-PROLINE DEHYDRATASE"/>
    <property type="match status" value="1"/>
</dbReference>
<comment type="caution">
    <text evidence="2">The sequence shown here is derived from an EMBL/GenBank/DDBJ whole genome shotgun (WGS) entry which is preliminary data.</text>
</comment>
<evidence type="ECO:0000256" key="1">
    <source>
        <dbReference type="ARBA" id="ARBA00007529"/>
    </source>
</evidence>
<protein>
    <submittedName>
        <fullName evidence="2">Trans-L-3-hydroxyproline dehydratase</fullName>
    </submittedName>
</protein>
<accession>A0A5S5CGK0</accession>
<dbReference type="PANTHER" id="PTHR33442:SF1">
    <property type="entry name" value="TRANS-3-HYDROXY-L-PROLINE DEHYDRATASE"/>
    <property type="match status" value="1"/>
</dbReference>
<evidence type="ECO:0000313" key="2">
    <source>
        <dbReference type="EMBL" id="TYP78906.1"/>
    </source>
</evidence>
<dbReference type="AlphaFoldDB" id="A0A5S5CGK0"/>
<dbReference type="GO" id="GO:0047580">
    <property type="term" value="F:4-hydroxyproline epimerase activity"/>
    <property type="evidence" value="ECO:0007669"/>
    <property type="project" value="TreeGrafter"/>
</dbReference>
<sequence>MEISKWYSTIDMHSGGEPIRIITGGLPQMRGAVQRERAADFMGHHDAVRRLLMAEPRGHLGMTGAIVTPPASDDAHFGLLFMNNEGLAPISGHSLVAVVTAWLETGQIAREEAVSGIRIDCEAGRVTAYADYDGTEARSVTIEGIPSFVLAADVPVVVERRACTIDVAYSGAFYAVVDAAPFGGITTSISEMQAWGSAIRQAVEAAVDVVHPDDESIKGLHGVFMYESAASGSTEHAYRGMTIFADAQCDRSPGGTGACAHLAVLIARGELMLGEEVTYEGITGAKARCSSFAKENDHRSSIVPRYTADAHLLGWMNFVLDPSDPLPQGFILR</sequence>
<dbReference type="Gene3D" id="3.10.310.10">
    <property type="entry name" value="Diaminopimelate Epimerase, Chain A, domain 1"/>
    <property type="match status" value="2"/>
</dbReference>